<evidence type="ECO:0000313" key="15">
    <source>
        <dbReference type="Proteomes" id="UP001375228"/>
    </source>
</evidence>
<dbReference type="Pfam" id="PF07963">
    <property type="entry name" value="N_methyl"/>
    <property type="match status" value="1"/>
</dbReference>
<dbReference type="RefSeq" id="WP_009684968.1">
    <property type="nucleotide sequence ID" value="NZ_CP091311.1"/>
</dbReference>
<accession>A0A7W2JKC6</accession>
<dbReference type="SUPFAM" id="SSF54523">
    <property type="entry name" value="Pili subunits"/>
    <property type="match status" value="1"/>
</dbReference>
<evidence type="ECO:0000256" key="6">
    <source>
        <dbReference type="ARBA" id="ARBA00022692"/>
    </source>
</evidence>
<dbReference type="AlphaFoldDB" id="A0A7W2JKC6"/>
<protein>
    <recommendedName>
        <fullName evidence="2">Type II secretion system protein H</fullName>
    </recommendedName>
    <alternativeName>
        <fullName evidence="10">General secretion pathway protein H</fullName>
    </alternativeName>
</protein>
<evidence type="ECO:0000313" key="12">
    <source>
        <dbReference type="EMBL" id="MBA6060612.1"/>
    </source>
</evidence>
<keyword evidence="15" id="KW-1185">Reference proteome</keyword>
<dbReference type="InterPro" id="IPR049875">
    <property type="entry name" value="TypeII_GspH"/>
</dbReference>
<dbReference type="InterPro" id="IPR012902">
    <property type="entry name" value="N_methyl_site"/>
</dbReference>
<reference evidence="13 15" key="2">
    <citation type="submission" date="2024-03" db="EMBL/GenBank/DDBJ databases">
        <title>Pseudomonas juntendi.</title>
        <authorList>
            <person name="Liu Y."/>
        </authorList>
    </citation>
    <scope>NUCLEOTIDE SEQUENCE [LARGE SCALE GENOMIC DNA]</scope>
    <source>
        <strain evidence="13 15">L4046hy</strain>
    </source>
</reference>
<keyword evidence="8" id="KW-0472">Membrane</keyword>
<dbReference type="GO" id="GO:0005886">
    <property type="term" value="C:plasma membrane"/>
    <property type="evidence" value="ECO:0007669"/>
    <property type="project" value="UniProtKB-SubCell"/>
</dbReference>
<dbReference type="Proteomes" id="UP001375228">
    <property type="component" value="Chromosome"/>
</dbReference>
<evidence type="ECO:0000256" key="4">
    <source>
        <dbReference type="ARBA" id="ARBA00022481"/>
    </source>
</evidence>
<organism evidence="12 14">
    <name type="scientific">Pseudomonas juntendi</name>
    <dbReference type="NCBI Taxonomy" id="2666183"/>
    <lineage>
        <taxon>Bacteria</taxon>
        <taxon>Pseudomonadati</taxon>
        <taxon>Pseudomonadota</taxon>
        <taxon>Gammaproteobacteria</taxon>
        <taxon>Pseudomonadales</taxon>
        <taxon>Pseudomonadaceae</taxon>
        <taxon>Pseudomonas</taxon>
    </lineage>
</organism>
<dbReference type="EMBL" id="JACGCU010000026">
    <property type="protein sequence ID" value="MBA6060612.1"/>
    <property type="molecule type" value="Genomic_DNA"/>
</dbReference>
<dbReference type="GO" id="GO:0015628">
    <property type="term" value="P:protein secretion by the type II secretion system"/>
    <property type="evidence" value="ECO:0007669"/>
    <property type="project" value="InterPro"/>
</dbReference>
<keyword evidence="7" id="KW-1133">Transmembrane helix</keyword>
<dbReference type="EMBL" id="CP146691">
    <property type="protein sequence ID" value="WWY20728.1"/>
    <property type="molecule type" value="Genomic_DNA"/>
</dbReference>
<dbReference type="InterPro" id="IPR002416">
    <property type="entry name" value="T2SS_protein-GspH"/>
</dbReference>
<evidence type="ECO:0000256" key="3">
    <source>
        <dbReference type="ARBA" id="ARBA00022475"/>
    </source>
</evidence>
<dbReference type="Pfam" id="PF12019">
    <property type="entry name" value="GspH"/>
    <property type="match status" value="1"/>
</dbReference>
<evidence type="ECO:0000256" key="10">
    <source>
        <dbReference type="ARBA" id="ARBA00030775"/>
    </source>
</evidence>
<gene>
    <name evidence="12" type="primary">gspH</name>
    <name evidence="12" type="ORF">H4C44_15655</name>
    <name evidence="13" type="ORF">V9385_24510</name>
</gene>
<evidence type="ECO:0000313" key="13">
    <source>
        <dbReference type="EMBL" id="WWY20728.1"/>
    </source>
</evidence>
<comment type="similarity">
    <text evidence="9">Belongs to the GSP H family.</text>
</comment>
<comment type="subcellular location">
    <subcellularLocation>
        <location evidence="1">Cell inner membrane</location>
        <topology evidence="1">Single-pass membrane protein</topology>
    </subcellularLocation>
</comment>
<keyword evidence="5" id="KW-0997">Cell inner membrane</keyword>
<evidence type="ECO:0000313" key="14">
    <source>
        <dbReference type="Proteomes" id="UP000556620"/>
    </source>
</evidence>
<dbReference type="GO" id="GO:0015627">
    <property type="term" value="C:type II protein secretion system complex"/>
    <property type="evidence" value="ECO:0007669"/>
    <property type="project" value="InterPro"/>
</dbReference>
<dbReference type="PRINTS" id="PR00885">
    <property type="entry name" value="BCTERIALGSPH"/>
</dbReference>
<keyword evidence="6" id="KW-0812">Transmembrane</keyword>
<dbReference type="NCBIfam" id="TIGR01708">
    <property type="entry name" value="typeII_sec_gspH"/>
    <property type="match status" value="1"/>
</dbReference>
<evidence type="ECO:0000256" key="7">
    <source>
        <dbReference type="ARBA" id="ARBA00022989"/>
    </source>
</evidence>
<dbReference type="Proteomes" id="UP000556620">
    <property type="component" value="Unassembled WGS sequence"/>
</dbReference>
<dbReference type="Gene3D" id="3.55.40.10">
    <property type="entry name" value="minor pseudopilin epsh domain"/>
    <property type="match status" value="1"/>
</dbReference>
<keyword evidence="4" id="KW-0488">Methylation</keyword>
<evidence type="ECO:0000256" key="8">
    <source>
        <dbReference type="ARBA" id="ARBA00023136"/>
    </source>
</evidence>
<dbReference type="InterPro" id="IPR045584">
    <property type="entry name" value="Pilin-like"/>
</dbReference>
<evidence type="ECO:0000256" key="1">
    <source>
        <dbReference type="ARBA" id="ARBA00004377"/>
    </source>
</evidence>
<sequence>MKRPRAQGFTLLELLLVLLLLSIVMGMAGLGIGRDPQRLASQEANLFLQMVQHARQQAVLEGVALGIRIDPQGYQLLKARGDSWEPAGQQRDIGLDLRLQIDGLPVPPAVPGKAPQLVMYGNDEHTPFSLYFEADTVRLVSLSSDGLNAPQFQP</sequence>
<feature type="domain" description="General secretion pathway GspH" evidence="11">
    <location>
        <begin position="43"/>
        <end position="146"/>
    </location>
</feature>
<evidence type="ECO:0000256" key="2">
    <source>
        <dbReference type="ARBA" id="ARBA00021549"/>
    </source>
</evidence>
<dbReference type="NCBIfam" id="TIGR02532">
    <property type="entry name" value="IV_pilin_GFxxxE"/>
    <property type="match status" value="1"/>
</dbReference>
<proteinExistence type="inferred from homology"/>
<keyword evidence="3" id="KW-1003">Cell membrane</keyword>
<dbReference type="PROSITE" id="PS00409">
    <property type="entry name" value="PROKAR_NTER_METHYL"/>
    <property type="match status" value="1"/>
</dbReference>
<reference evidence="12 14" key="1">
    <citation type="submission" date="2020-07" db="EMBL/GenBank/DDBJ databases">
        <title>Diversity of carbapenemase encoding genes among Pseudomonas putida group clinical isolates in a tertiary Brazilian hospital.</title>
        <authorList>
            <person name="Alberto-Lei F."/>
            <person name="Nodari C.S."/>
            <person name="Streling A.P."/>
            <person name="Paulino J.T."/>
            <person name="Bessa-Neto F.O."/>
            <person name="Cayo R."/>
            <person name="Gales A.C."/>
        </authorList>
    </citation>
    <scope>NUCLEOTIDE SEQUENCE [LARGE SCALE GENOMIC DNA]</scope>
    <source>
        <strain evidence="12 14">14535</strain>
    </source>
</reference>
<name>A0A7W2JKC6_9PSED</name>
<evidence type="ECO:0000256" key="9">
    <source>
        <dbReference type="ARBA" id="ARBA00025772"/>
    </source>
</evidence>
<evidence type="ECO:0000259" key="11">
    <source>
        <dbReference type="Pfam" id="PF12019"/>
    </source>
</evidence>
<dbReference type="InterPro" id="IPR022346">
    <property type="entry name" value="T2SS_GspH"/>
</dbReference>
<evidence type="ECO:0000256" key="5">
    <source>
        <dbReference type="ARBA" id="ARBA00022519"/>
    </source>
</evidence>